<organism evidence="1 2">
    <name type="scientific">Candidatus Magasanikbacteria bacterium CG_4_10_14_0_2_um_filter_37_12</name>
    <dbReference type="NCBI Taxonomy" id="1974637"/>
    <lineage>
        <taxon>Bacteria</taxon>
        <taxon>Candidatus Magasanikiibacteriota</taxon>
    </lineage>
</organism>
<proteinExistence type="predicted"/>
<evidence type="ECO:0000313" key="1">
    <source>
        <dbReference type="EMBL" id="PIZ94255.1"/>
    </source>
</evidence>
<comment type="caution">
    <text evidence="1">The sequence shown here is derived from an EMBL/GenBank/DDBJ whole genome shotgun (WGS) entry which is preliminary data.</text>
</comment>
<evidence type="ECO:0000313" key="2">
    <source>
        <dbReference type="Proteomes" id="UP000228568"/>
    </source>
</evidence>
<dbReference type="Proteomes" id="UP000228568">
    <property type="component" value="Unassembled WGS sequence"/>
</dbReference>
<dbReference type="EMBL" id="PFPK01000047">
    <property type="protein sequence ID" value="PIZ94255.1"/>
    <property type="molecule type" value="Genomic_DNA"/>
</dbReference>
<dbReference type="AlphaFoldDB" id="A0A2M7V6F8"/>
<protein>
    <recommendedName>
        <fullName evidence="3">Dephospho-CoA kinase</fullName>
    </recommendedName>
</protein>
<dbReference type="PANTHER" id="PTHR41930">
    <property type="entry name" value="UPF0200 PROTEIN MJ1399"/>
    <property type="match status" value="1"/>
</dbReference>
<reference evidence="2" key="1">
    <citation type="submission" date="2017-09" db="EMBL/GenBank/DDBJ databases">
        <title>Depth-based differentiation of microbial function through sediment-hosted aquifers and enrichment of novel symbionts in the deep terrestrial subsurface.</title>
        <authorList>
            <person name="Probst A.J."/>
            <person name="Ladd B."/>
            <person name="Jarett J.K."/>
            <person name="Geller-Mcgrath D.E."/>
            <person name="Sieber C.M.K."/>
            <person name="Emerson J.B."/>
            <person name="Anantharaman K."/>
            <person name="Thomas B.C."/>
            <person name="Malmstrom R."/>
            <person name="Stieglmeier M."/>
            <person name="Klingl A."/>
            <person name="Woyke T."/>
            <person name="Ryan C.M."/>
            <person name="Banfield J.F."/>
        </authorList>
    </citation>
    <scope>NUCLEOTIDE SEQUENCE [LARGE SCALE GENOMIC DNA]</scope>
</reference>
<evidence type="ECO:0008006" key="3">
    <source>
        <dbReference type="Google" id="ProtNLM"/>
    </source>
</evidence>
<name>A0A2M7V6F8_9BACT</name>
<dbReference type="Pfam" id="PF13207">
    <property type="entry name" value="AAA_17"/>
    <property type="match status" value="1"/>
</dbReference>
<dbReference type="Gene3D" id="3.40.50.300">
    <property type="entry name" value="P-loop containing nucleotide triphosphate hydrolases"/>
    <property type="match status" value="1"/>
</dbReference>
<dbReference type="PANTHER" id="PTHR41930:SF1">
    <property type="entry name" value="DEPHOSPHO-COA KINASE"/>
    <property type="match status" value="1"/>
</dbReference>
<sequence>MKLILGFVGQMASGKGTAVEYLKEKYGASTYRFSAMLKDVLDRLYLEVNRKNLQIISQALRENFGEDTLAKVMAEDVKNDPNKIIAIDGVRRPGDVVHLNNIPGFVLINITADIEKRFDRLTNRGEKSDDNEKTFAEFQEDHTREAELKIEEIASTVQETIDNNGSLEELYEQLDNLITKYSSV</sequence>
<dbReference type="SUPFAM" id="SSF52540">
    <property type="entry name" value="P-loop containing nucleoside triphosphate hydrolases"/>
    <property type="match status" value="1"/>
</dbReference>
<dbReference type="InterPro" id="IPR027417">
    <property type="entry name" value="P-loop_NTPase"/>
</dbReference>
<gene>
    <name evidence="1" type="ORF">COX81_04035</name>
</gene>
<accession>A0A2M7V6F8</accession>